<evidence type="ECO:0000313" key="2">
    <source>
        <dbReference type="Proteomes" id="UP000178774"/>
    </source>
</evidence>
<dbReference type="EMBL" id="MHOP01000026">
    <property type="protein sequence ID" value="OGZ65194.1"/>
    <property type="molecule type" value="Genomic_DNA"/>
</dbReference>
<gene>
    <name evidence="1" type="ORF">A2822_01130</name>
</gene>
<dbReference type="AlphaFoldDB" id="A0A1G2HRM2"/>
<sequence>MNMTELNQFQKDIIDALGIIYKNFLIQNKRSIEVFLGDFRTSKIDPETFFDTVFALKKHGIGIDEYDRDSVLSQEQKMGARNTPCCEIQLPENFEMIYHTLRTEYGDRSEKSIKENKKSDVLYLNPVGDLWREPKQDHCYSMGENSDRHKILLYLIKNKGYQSASLIVEDLPGKSEQVTRTEIQKINKNFTKNLGKKMGKLIDGRKGSGYRIAHAIKIDKS</sequence>
<dbReference type="Proteomes" id="UP000178774">
    <property type="component" value="Unassembled WGS sequence"/>
</dbReference>
<accession>A0A1G2HRM2</accession>
<evidence type="ECO:0000313" key="1">
    <source>
        <dbReference type="EMBL" id="OGZ65194.1"/>
    </source>
</evidence>
<proteinExistence type="predicted"/>
<comment type="caution">
    <text evidence="1">The sequence shown here is derived from an EMBL/GenBank/DDBJ whole genome shotgun (WGS) entry which is preliminary data.</text>
</comment>
<name>A0A1G2HRM2_9BACT</name>
<protein>
    <submittedName>
        <fullName evidence="1">Uncharacterized protein</fullName>
    </submittedName>
</protein>
<reference evidence="1 2" key="1">
    <citation type="journal article" date="2016" name="Nat. Commun.">
        <title>Thousands of microbial genomes shed light on interconnected biogeochemical processes in an aquifer system.</title>
        <authorList>
            <person name="Anantharaman K."/>
            <person name="Brown C.T."/>
            <person name="Hug L.A."/>
            <person name="Sharon I."/>
            <person name="Castelle C.J."/>
            <person name="Probst A.J."/>
            <person name="Thomas B.C."/>
            <person name="Singh A."/>
            <person name="Wilkins M.J."/>
            <person name="Karaoz U."/>
            <person name="Brodie E.L."/>
            <person name="Williams K.H."/>
            <person name="Hubbard S.S."/>
            <person name="Banfield J.F."/>
        </authorList>
    </citation>
    <scope>NUCLEOTIDE SEQUENCE [LARGE SCALE GENOMIC DNA]</scope>
</reference>
<organism evidence="1 2">
    <name type="scientific">Candidatus Staskawiczbacteria bacterium RIFCSPHIGHO2_01_FULL_41_41</name>
    <dbReference type="NCBI Taxonomy" id="1802203"/>
    <lineage>
        <taxon>Bacteria</taxon>
        <taxon>Candidatus Staskawicziibacteriota</taxon>
    </lineage>
</organism>